<protein>
    <submittedName>
        <fullName evidence="1">Uncharacterized protein</fullName>
    </submittedName>
</protein>
<gene>
    <name evidence="1" type="ORF">HNR31_000979</name>
</gene>
<dbReference type="AlphaFoldDB" id="A0A7W0BZK5"/>
<proteinExistence type="predicted"/>
<sequence length="67" mass="7879">MIRIHIHFYEMLPCIENNFMVFNGNVPQKAVICHYYTKDDSPELIRIQQESFPPSFPQNYGGMKSGR</sequence>
<name>A0A7W0BZK5_9BACL</name>
<dbReference type="EMBL" id="JACDUT010000002">
    <property type="protein sequence ID" value="MBA2874209.1"/>
    <property type="molecule type" value="Genomic_DNA"/>
</dbReference>
<organism evidence="1 2">
    <name type="scientific">Thermaerobacillus caldiproteolyticus</name>
    <dbReference type="NCBI Taxonomy" id="247480"/>
    <lineage>
        <taxon>Bacteria</taxon>
        <taxon>Bacillati</taxon>
        <taxon>Bacillota</taxon>
        <taxon>Bacilli</taxon>
        <taxon>Bacillales</taxon>
        <taxon>Anoxybacillaceae</taxon>
        <taxon>Thermaerobacillus</taxon>
    </lineage>
</organism>
<dbReference type="Proteomes" id="UP000523087">
    <property type="component" value="Unassembled WGS sequence"/>
</dbReference>
<accession>A0A7W0BZK5</accession>
<comment type="caution">
    <text evidence="1">The sequence shown here is derived from an EMBL/GenBank/DDBJ whole genome shotgun (WGS) entry which is preliminary data.</text>
</comment>
<evidence type="ECO:0000313" key="2">
    <source>
        <dbReference type="Proteomes" id="UP000523087"/>
    </source>
</evidence>
<dbReference type="RefSeq" id="WP_181555128.1">
    <property type="nucleotide sequence ID" value="NZ_JACDUT010000002.1"/>
</dbReference>
<reference evidence="1 2" key="1">
    <citation type="submission" date="2020-07" db="EMBL/GenBank/DDBJ databases">
        <title>Genomic Encyclopedia of Type Strains, Phase IV (KMG-IV): sequencing the most valuable type-strain genomes for metagenomic binning, comparative biology and taxonomic classification.</title>
        <authorList>
            <person name="Goeker M."/>
        </authorList>
    </citation>
    <scope>NUCLEOTIDE SEQUENCE [LARGE SCALE GENOMIC DNA]</scope>
    <source>
        <strain evidence="1 2">DSM 15730</strain>
    </source>
</reference>
<evidence type="ECO:0000313" key="1">
    <source>
        <dbReference type="EMBL" id="MBA2874209.1"/>
    </source>
</evidence>
<keyword evidence="2" id="KW-1185">Reference proteome</keyword>